<feature type="signal peptide" evidence="1">
    <location>
        <begin position="1"/>
        <end position="22"/>
    </location>
</feature>
<dbReference type="Proteomes" id="UP001626537">
    <property type="component" value="Chromosome"/>
</dbReference>
<dbReference type="RefSeq" id="WP_407348989.1">
    <property type="nucleotide sequence ID" value="NZ_CP136864.1"/>
</dbReference>
<dbReference type="Gene3D" id="2.30.40.10">
    <property type="entry name" value="Urease, subunit C, domain 1"/>
    <property type="match status" value="1"/>
</dbReference>
<keyword evidence="4" id="KW-1185">Reference proteome</keyword>
<dbReference type="PANTHER" id="PTHR43135:SF3">
    <property type="entry name" value="ALPHA-D-RIBOSE 1-METHYLPHOSPHONATE 5-TRIPHOSPHATE DIPHOSPHATASE"/>
    <property type="match status" value="1"/>
</dbReference>
<evidence type="ECO:0000256" key="1">
    <source>
        <dbReference type="SAM" id="SignalP"/>
    </source>
</evidence>
<dbReference type="SUPFAM" id="SSF51556">
    <property type="entry name" value="Metallo-dependent hydrolases"/>
    <property type="match status" value="1"/>
</dbReference>
<protein>
    <submittedName>
        <fullName evidence="3">Amidohydrolase family protein</fullName>
    </submittedName>
</protein>
<sequence>MNRVLSALVLASTVLMALPAKSEVTRLEPARVFDGSELHEDWIVIVSNESILYAGPETKAPELTVDTLLELDDQTLLPGLIEGHSHVLLHPYNETPWNDQVLKESEAERVVRAVNHVRDSLQAGVTTMRDLGSEGAGYADVALRDAIQKGLIPGPRLLVAGRAIVATGSYGPKGFHEDVTVPLGAETADGFDDLIRVVRSQIGRNIDFVKVYADYRWGPSGTAAATFSTDELKTIVATARSSGRGVAAHAATAEAIERAVLAGVETIEHGDGATLDVLRLMKKSGVALCPTLAAGDAISQYAGWEKGVAVEPERISRKRESFQAALKSGVDICFGGDVGVYAHGDNVRELEMMVEYGMSSKAALRAATAGNAEIFHLSDSVGRVSSGLLADLVAVKGNPLVDISALREVSLVMKGGEVYRKPE</sequence>
<proteinExistence type="predicted"/>
<feature type="chain" id="PRO_5046802317" evidence="1">
    <location>
        <begin position="23"/>
        <end position="423"/>
    </location>
</feature>
<dbReference type="InterPro" id="IPR032466">
    <property type="entry name" value="Metal_Hydrolase"/>
</dbReference>
<feature type="domain" description="Amidohydrolase-related" evidence="2">
    <location>
        <begin position="75"/>
        <end position="418"/>
    </location>
</feature>
<evidence type="ECO:0000313" key="3">
    <source>
        <dbReference type="EMBL" id="WOJ94353.1"/>
    </source>
</evidence>
<name>A0ABZ0I5M2_9GAMM</name>
<dbReference type="InterPro" id="IPR006680">
    <property type="entry name" value="Amidohydro-rel"/>
</dbReference>
<dbReference type="InterPro" id="IPR011059">
    <property type="entry name" value="Metal-dep_hydrolase_composite"/>
</dbReference>
<dbReference type="InterPro" id="IPR051781">
    <property type="entry name" value="Metallo-dep_Hydrolase"/>
</dbReference>
<dbReference type="PANTHER" id="PTHR43135">
    <property type="entry name" value="ALPHA-D-RIBOSE 1-METHYLPHOSPHONATE 5-TRIPHOSPHATE DIPHOSPHATASE"/>
    <property type="match status" value="1"/>
</dbReference>
<dbReference type="SUPFAM" id="SSF51338">
    <property type="entry name" value="Composite domain of metallo-dependent hydrolases"/>
    <property type="match status" value="1"/>
</dbReference>
<evidence type="ECO:0000313" key="4">
    <source>
        <dbReference type="Proteomes" id="UP001626537"/>
    </source>
</evidence>
<reference evidence="3 4" key="1">
    <citation type="submission" date="2023-10" db="EMBL/GenBank/DDBJ databases">
        <title>Two novel species belonging to the OM43/NOR5 clade.</title>
        <authorList>
            <person name="Park M."/>
        </authorList>
    </citation>
    <scope>NUCLEOTIDE SEQUENCE [LARGE SCALE GENOMIC DNA]</scope>
    <source>
        <strain evidence="3 4">IMCC43200</strain>
    </source>
</reference>
<accession>A0ABZ0I5M2</accession>
<dbReference type="CDD" id="cd01299">
    <property type="entry name" value="Met_dep_hydrolase_A"/>
    <property type="match status" value="1"/>
</dbReference>
<keyword evidence="1" id="KW-0732">Signal</keyword>
<dbReference type="Gene3D" id="3.20.20.140">
    <property type="entry name" value="Metal-dependent hydrolases"/>
    <property type="match status" value="1"/>
</dbReference>
<dbReference type="Pfam" id="PF01979">
    <property type="entry name" value="Amidohydro_1"/>
    <property type="match status" value="1"/>
</dbReference>
<dbReference type="EMBL" id="CP136864">
    <property type="protein sequence ID" value="WOJ94353.1"/>
    <property type="molecule type" value="Genomic_DNA"/>
</dbReference>
<gene>
    <name evidence="3" type="ORF">R0135_04120</name>
</gene>
<dbReference type="InterPro" id="IPR057744">
    <property type="entry name" value="OTAase-like"/>
</dbReference>
<evidence type="ECO:0000259" key="2">
    <source>
        <dbReference type="Pfam" id="PF01979"/>
    </source>
</evidence>
<organism evidence="3 4">
    <name type="scientific">Congregibacter variabilis</name>
    <dbReference type="NCBI Taxonomy" id="3081200"/>
    <lineage>
        <taxon>Bacteria</taxon>
        <taxon>Pseudomonadati</taxon>
        <taxon>Pseudomonadota</taxon>
        <taxon>Gammaproteobacteria</taxon>
        <taxon>Cellvibrionales</taxon>
        <taxon>Halieaceae</taxon>
        <taxon>Congregibacter</taxon>
    </lineage>
</organism>